<name>A0A1M6PCR9_9FLAO</name>
<evidence type="ECO:0000313" key="1">
    <source>
        <dbReference type="EMBL" id="SHK05739.1"/>
    </source>
</evidence>
<reference evidence="2" key="1">
    <citation type="submission" date="2016-11" db="EMBL/GenBank/DDBJ databases">
        <authorList>
            <person name="Varghese N."/>
            <person name="Submissions S."/>
        </authorList>
    </citation>
    <scope>NUCLEOTIDE SEQUENCE [LARGE SCALE GENOMIC DNA]</scope>
    <source>
        <strain evidence="2">DSM 18016</strain>
    </source>
</reference>
<organism evidence="1 2">
    <name type="scientific">Epilithonimonas mollis</name>
    <dbReference type="NCBI Taxonomy" id="216903"/>
    <lineage>
        <taxon>Bacteria</taxon>
        <taxon>Pseudomonadati</taxon>
        <taxon>Bacteroidota</taxon>
        <taxon>Flavobacteriia</taxon>
        <taxon>Flavobacteriales</taxon>
        <taxon>Weeksellaceae</taxon>
        <taxon>Chryseobacterium group</taxon>
        <taxon>Epilithonimonas</taxon>
    </lineage>
</organism>
<keyword evidence="2" id="KW-1185">Reference proteome</keyword>
<dbReference type="STRING" id="216903.SAMN05444371_1012"/>
<proteinExistence type="predicted"/>
<dbReference type="EMBL" id="FRAM01000001">
    <property type="protein sequence ID" value="SHK05739.1"/>
    <property type="molecule type" value="Genomic_DNA"/>
</dbReference>
<dbReference type="AlphaFoldDB" id="A0A1M6PCR9"/>
<protein>
    <submittedName>
        <fullName evidence="1">Por secretion system C-terminal sorting domain-containing protein</fullName>
    </submittedName>
</protein>
<dbReference type="Proteomes" id="UP000184498">
    <property type="component" value="Unassembled WGS sequence"/>
</dbReference>
<gene>
    <name evidence="1" type="ORF">SAMN05444371_1012</name>
</gene>
<evidence type="ECO:0000313" key="2">
    <source>
        <dbReference type="Proteomes" id="UP000184498"/>
    </source>
</evidence>
<sequence length="659" mass="72503">MQTNTQVRNMMIKKFISLQLILMNIFCFAQVLTYVGNSALVTIQSQTLLYNGGGLQTAGTSIVNNSGNVMLSASSSNDIMSIGNASSFNLKLASTSNYGQLYIAGIPQVNITGKVNKEYLSDYLNGATGRQQTGLPFYNYTIQDLLDTFGTTHFNFTNGSLTSAGRFSPNSVFRWNNYNSKFDQIYINPDNNTVIGTPMTYYILPRRNADGSVFWDPTSQTRTFSGRAASDYVDTSGNYIFSLSGQQAVNFGYNGNNKNTYGEKYNTYLDDPFSSKTPSWSADYGRNLFQLANPFLTNIDLKFIATNEAGNESDDNYLPNLVGIAYYGNNQIGWQLNQGATYGSAIVVLTSGGAFQAGDITDNKLIIKPMGEFMIKLSSNDPQTLNLSKTRRFNSTSRADGVDYSVTSAKNTNANAIPADKIVKQVAVVMYDMDGLEMERTYYAVSPSAISGYNPENAKLQAYGAPEKLLYTKEELETGGENVNNSDKLYINEANEISFKSKEIPLYINNPQQYQIKFEVYEKGEKATNGLSNGKSFYLKNAQGQFVKIVDGEGLAMSGSQVLGLYYELPEGATLGTGNVINNQTVIAKKDGQWVVRFAKNWNKATVEVFSAAGQLLSAKTQISTDTDYTIPLNYQAKSIFLVKAISEKGEVVIKKIVN</sequence>
<accession>A0A1M6PCR9</accession>